<dbReference type="RefSeq" id="WP_160611039.1">
    <property type="nucleotide sequence ID" value="NZ_WTZA01000001.1"/>
</dbReference>
<gene>
    <name evidence="2" type="ORF">GRI40_09230</name>
</gene>
<dbReference type="PROSITE" id="PS51186">
    <property type="entry name" value="GNAT"/>
    <property type="match status" value="1"/>
</dbReference>
<dbReference type="PANTHER" id="PTHR42791:SF1">
    <property type="entry name" value="N-ACETYLTRANSFERASE DOMAIN-CONTAINING PROTEIN"/>
    <property type="match status" value="1"/>
</dbReference>
<evidence type="ECO:0000313" key="3">
    <source>
        <dbReference type="Proteomes" id="UP000439522"/>
    </source>
</evidence>
<evidence type="ECO:0000259" key="1">
    <source>
        <dbReference type="PROSITE" id="PS51186"/>
    </source>
</evidence>
<keyword evidence="3" id="KW-1185">Reference proteome</keyword>
<organism evidence="2 3">
    <name type="scientific">Tsuneonella aeria</name>
    <dbReference type="NCBI Taxonomy" id="1837929"/>
    <lineage>
        <taxon>Bacteria</taxon>
        <taxon>Pseudomonadati</taxon>
        <taxon>Pseudomonadota</taxon>
        <taxon>Alphaproteobacteria</taxon>
        <taxon>Sphingomonadales</taxon>
        <taxon>Erythrobacteraceae</taxon>
        <taxon>Tsuneonella</taxon>
    </lineage>
</organism>
<protein>
    <submittedName>
        <fullName evidence="2">GNAT family N-acetyltransferase</fullName>
    </submittedName>
</protein>
<comment type="caution">
    <text evidence="2">The sequence shown here is derived from an EMBL/GenBank/DDBJ whole genome shotgun (WGS) entry which is preliminary data.</text>
</comment>
<reference evidence="2 3" key="1">
    <citation type="submission" date="2019-12" db="EMBL/GenBank/DDBJ databases">
        <title>Genomic-based taxomic classification of the family Erythrobacteraceae.</title>
        <authorList>
            <person name="Xu L."/>
        </authorList>
    </citation>
    <scope>NUCLEOTIDE SEQUENCE [LARGE SCALE GENOMIC DNA]</scope>
    <source>
        <strain evidence="2 3">100921-2</strain>
    </source>
</reference>
<dbReference type="GO" id="GO:0016747">
    <property type="term" value="F:acyltransferase activity, transferring groups other than amino-acyl groups"/>
    <property type="evidence" value="ECO:0007669"/>
    <property type="project" value="InterPro"/>
</dbReference>
<dbReference type="CDD" id="cd04301">
    <property type="entry name" value="NAT_SF"/>
    <property type="match status" value="1"/>
</dbReference>
<dbReference type="EMBL" id="WTZA01000001">
    <property type="protein sequence ID" value="MXO75394.1"/>
    <property type="molecule type" value="Genomic_DNA"/>
</dbReference>
<keyword evidence="2" id="KW-0808">Transferase</keyword>
<dbReference type="InterPro" id="IPR052523">
    <property type="entry name" value="Trichothecene_AcTrans"/>
</dbReference>
<proteinExistence type="predicted"/>
<dbReference type="AlphaFoldDB" id="A0A6I4TF98"/>
<dbReference type="Pfam" id="PF00583">
    <property type="entry name" value="Acetyltransf_1"/>
    <property type="match status" value="1"/>
</dbReference>
<dbReference type="PANTHER" id="PTHR42791">
    <property type="entry name" value="GNAT FAMILY ACETYLTRANSFERASE"/>
    <property type="match status" value="1"/>
</dbReference>
<dbReference type="Gene3D" id="3.40.630.30">
    <property type="match status" value="1"/>
</dbReference>
<name>A0A6I4TF98_9SPHN</name>
<dbReference type="Proteomes" id="UP000439522">
    <property type="component" value="Unassembled WGS sequence"/>
</dbReference>
<accession>A0A6I4TF98</accession>
<dbReference type="InterPro" id="IPR000182">
    <property type="entry name" value="GNAT_dom"/>
</dbReference>
<feature type="domain" description="N-acetyltransferase" evidence="1">
    <location>
        <begin position="56"/>
        <end position="199"/>
    </location>
</feature>
<sequence length="200" mass="22219">MMTRRMGSSDLPWATELLTAAFDGLPPATHLFHGPGAGAKLAYFMRCGCRYALLYGECHTTEERDAAALWLVPGATQMTPVRMLHAGMFAAPMRFGLRDFRAFAAFAGHTDKVHRQAVPGPHYYLLTLGVAPESRGKGAGGRLLRQMLRRADDDRMPVYLETQRSENVPIYERFGFQVTSIEPVAHLGLRNWGMLRHAGS</sequence>
<dbReference type="InterPro" id="IPR016181">
    <property type="entry name" value="Acyl_CoA_acyltransferase"/>
</dbReference>
<dbReference type="SUPFAM" id="SSF55729">
    <property type="entry name" value="Acyl-CoA N-acyltransferases (Nat)"/>
    <property type="match status" value="1"/>
</dbReference>
<dbReference type="OrthoDB" id="7057833at2"/>
<evidence type="ECO:0000313" key="2">
    <source>
        <dbReference type="EMBL" id="MXO75394.1"/>
    </source>
</evidence>